<organism evidence="1 2">
    <name type="scientific">Iris pallida</name>
    <name type="common">Sweet iris</name>
    <dbReference type="NCBI Taxonomy" id="29817"/>
    <lineage>
        <taxon>Eukaryota</taxon>
        <taxon>Viridiplantae</taxon>
        <taxon>Streptophyta</taxon>
        <taxon>Embryophyta</taxon>
        <taxon>Tracheophyta</taxon>
        <taxon>Spermatophyta</taxon>
        <taxon>Magnoliopsida</taxon>
        <taxon>Liliopsida</taxon>
        <taxon>Asparagales</taxon>
        <taxon>Iridaceae</taxon>
        <taxon>Iridoideae</taxon>
        <taxon>Irideae</taxon>
        <taxon>Iris</taxon>
    </lineage>
</organism>
<proteinExistence type="predicted"/>
<dbReference type="AlphaFoldDB" id="A0AAX6H9A5"/>
<evidence type="ECO:0000313" key="1">
    <source>
        <dbReference type="EMBL" id="KAJ6837423.1"/>
    </source>
</evidence>
<keyword evidence="2" id="KW-1185">Reference proteome</keyword>
<sequence length="59" mass="6784">MGQHETRKNVYRTRSDDTVFQTQYRSRGQLPRALTRTDLSPTIRRWMVASGGALVAMSQ</sequence>
<dbReference type="Proteomes" id="UP001140949">
    <property type="component" value="Unassembled WGS sequence"/>
</dbReference>
<dbReference type="EMBL" id="JANAVB010011397">
    <property type="protein sequence ID" value="KAJ6837423.1"/>
    <property type="molecule type" value="Genomic_DNA"/>
</dbReference>
<gene>
    <name evidence="1" type="ORF">M6B38_120760</name>
</gene>
<protein>
    <submittedName>
        <fullName evidence="1">Uncharacterized protein</fullName>
    </submittedName>
</protein>
<name>A0AAX6H9A5_IRIPA</name>
<accession>A0AAX6H9A5</accession>
<evidence type="ECO:0000313" key="2">
    <source>
        <dbReference type="Proteomes" id="UP001140949"/>
    </source>
</evidence>
<reference evidence="1" key="1">
    <citation type="journal article" date="2023" name="GigaByte">
        <title>Genome assembly of the bearded iris, Iris pallida Lam.</title>
        <authorList>
            <person name="Bruccoleri R.E."/>
            <person name="Oakeley E.J."/>
            <person name="Faust A.M.E."/>
            <person name="Altorfer M."/>
            <person name="Dessus-Babus S."/>
            <person name="Burckhardt D."/>
            <person name="Oertli M."/>
            <person name="Naumann U."/>
            <person name="Petersen F."/>
            <person name="Wong J."/>
        </authorList>
    </citation>
    <scope>NUCLEOTIDE SEQUENCE</scope>
    <source>
        <strain evidence="1">GSM-AAB239-AS_SAM_17_03QT</strain>
    </source>
</reference>
<reference evidence="1" key="2">
    <citation type="submission" date="2023-04" db="EMBL/GenBank/DDBJ databases">
        <authorList>
            <person name="Bruccoleri R.E."/>
            <person name="Oakeley E.J."/>
            <person name="Faust A.-M."/>
            <person name="Dessus-Babus S."/>
            <person name="Altorfer M."/>
            <person name="Burckhardt D."/>
            <person name="Oertli M."/>
            <person name="Naumann U."/>
            <person name="Petersen F."/>
            <person name="Wong J."/>
        </authorList>
    </citation>
    <scope>NUCLEOTIDE SEQUENCE</scope>
    <source>
        <strain evidence="1">GSM-AAB239-AS_SAM_17_03QT</strain>
        <tissue evidence="1">Leaf</tissue>
    </source>
</reference>
<comment type="caution">
    <text evidence="1">The sequence shown here is derived from an EMBL/GenBank/DDBJ whole genome shotgun (WGS) entry which is preliminary data.</text>
</comment>